<dbReference type="PANTHER" id="PTHR15157:SF25">
    <property type="entry name" value="OS07G0418000 PROTEIN"/>
    <property type="match status" value="1"/>
</dbReference>
<evidence type="ECO:0000313" key="1">
    <source>
        <dbReference type="EnsemblPlants" id="AET7Gv20148000.1"/>
    </source>
</evidence>
<reference evidence="2" key="1">
    <citation type="journal article" date="2014" name="Science">
        <title>Ancient hybridizations among the ancestral genomes of bread wheat.</title>
        <authorList>
            <consortium name="International Wheat Genome Sequencing Consortium,"/>
            <person name="Marcussen T."/>
            <person name="Sandve S.R."/>
            <person name="Heier L."/>
            <person name="Spannagl M."/>
            <person name="Pfeifer M."/>
            <person name="Jakobsen K.S."/>
            <person name="Wulff B.B."/>
            <person name="Steuernagel B."/>
            <person name="Mayer K.F."/>
            <person name="Olsen O.A."/>
        </authorList>
    </citation>
    <scope>NUCLEOTIDE SEQUENCE [LARGE SCALE GENOMIC DNA]</scope>
    <source>
        <strain evidence="2">cv. AL8/78</strain>
    </source>
</reference>
<dbReference type="GO" id="GO:0000323">
    <property type="term" value="C:lytic vacuole"/>
    <property type="evidence" value="ECO:0007669"/>
    <property type="project" value="TreeGrafter"/>
</dbReference>
<dbReference type="GO" id="GO:0035493">
    <property type="term" value="P:SNARE complex assembly"/>
    <property type="evidence" value="ECO:0007669"/>
    <property type="project" value="TreeGrafter"/>
</dbReference>
<organism evidence="1 2">
    <name type="scientific">Aegilops tauschii subsp. strangulata</name>
    <name type="common">Goatgrass</name>
    <dbReference type="NCBI Taxonomy" id="200361"/>
    <lineage>
        <taxon>Eukaryota</taxon>
        <taxon>Viridiplantae</taxon>
        <taxon>Streptophyta</taxon>
        <taxon>Embryophyta</taxon>
        <taxon>Tracheophyta</taxon>
        <taxon>Spermatophyta</taxon>
        <taxon>Magnoliopsida</taxon>
        <taxon>Liliopsida</taxon>
        <taxon>Poales</taxon>
        <taxon>Poaceae</taxon>
        <taxon>BOP clade</taxon>
        <taxon>Pooideae</taxon>
        <taxon>Triticodae</taxon>
        <taxon>Triticeae</taxon>
        <taxon>Triticinae</taxon>
        <taxon>Aegilops</taxon>
    </lineage>
</organism>
<dbReference type="Proteomes" id="UP000015105">
    <property type="component" value="Chromosome 7D"/>
</dbReference>
<sequence>FIASTRPKKLKWRGVSEVSHVHYTYPTKDIVQLMDKPMCGCRFYPGTADALKLSSSELYIVTTKQSRFTGALLKELAGVDFPSERIYGLGTGPKVKVLQQLQEMPQHQGLTLHFVEDRLATLKNVIKEPALDKWNLYLVKWGYNTQEEREEAGAISRIQLIDLPDFSKQLK</sequence>
<dbReference type="GO" id="GO:0005768">
    <property type="term" value="C:endosome"/>
    <property type="evidence" value="ECO:0007669"/>
    <property type="project" value="TreeGrafter"/>
</dbReference>
<reference evidence="1" key="3">
    <citation type="journal article" date="2017" name="Nature">
        <title>Genome sequence of the progenitor of the wheat D genome Aegilops tauschii.</title>
        <authorList>
            <person name="Luo M.C."/>
            <person name="Gu Y.Q."/>
            <person name="Puiu D."/>
            <person name="Wang H."/>
            <person name="Twardziok S.O."/>
            <person name="Deal K.R."/>
            <person name="Huo N."/>
            <person name="Zhu T."/>
            <person name="Wang L."/>
            <person name="Wang Y."/>
            <person name="McGuire P.E."/>
            <person name="Liu S."/>
            <person name="Long H."/>
            <person name="Ramasamy R.K."/>
            <person name="Rodriguez J.C."/>
            <person name="Van S.L."/>
            <person name="Yuan L."/>
            <person name="Wang Z."/>
            <person name="Xia Z."/>
            <person name="Xiao L."/>
            <person name="Anderson O.D."/>
            <person name="Ouyang S."/>
            <person name="Liang Y."/>
            <person name="Zimin A.V."/>
            <person name="Pertea G."/>
            <person name="Qi P."/>
            <person name="Bennetzen J.L."/>
            <person name="Dai X."/>
            <person name="Dawson M.W."/>
            <person name="Muller H.G."/>
            <person name="Kugler K."/>
            <person name="Rivarola-Duarte L."/>
            <person name="Spannagl M."/>
            <person name="Mayer K.F.X."/>
            <person name="Lu F.H."/>
            <person name="Bevan M.W."/>
            <person name="Leroy P."/>
            <person name="Li P."/>
            <person name="You F.M."/>
            <person name="Sun Q."/>
            <person name="Liu Z."/>
            <person name="Lyons E."/>
            <person name="Wicker T."/>
            <person name="Salzberg S.L."/>
            <person name="Devos K.M."/>
            <person name="Dvorak J."/>
        </authorList>
    </citation>
    <scope>NUCLEOTIDE SEQUENCE [LARGE SCALE GENOMIC DNA]</scope>
    <source>
        <strain evidence="1">cv. AL8/78</strain>
    </source>
</reference>
<dbReference type="AlphaFoldDB" id="A0A453QIK3"/>
<proteinExistence type="predicted"/>
<reference evidence="1" key="5">
    <citation type="journal article" date="2021" name="G3 (Bethesda)">
        <title>Aegilops tauschii genome assembly Aet v5.0 features greater sequence contiguity and improved annotation.</title>
        <authorList>
            <person name="Wang L."/>
            <person name="Zhu T."/>
            <person name="Rodriguez J.C."/>
            <person name="Deal K.R."/>
            <person name="Dubcovsky J."/>
            <person name="McGuire P.E."/>
            <person name="Lux T."/>
            <person name="Spannagl M."/>
            <person name="Mayer K.F.X."/>
            <person name="Baldrich P."/>
            <person name="Meyers B.C."/>
            <person name="Huo N."/>
            <person name="Gu Y.Q."/>
            <person name="Zhou H."/>
            <person name="Devos K.M."/>
            <person name="Bennetzen J.L."/>
            <person name="Unver T."/>
            <person name="Budak H."/>
            <person name="Gulick P.J."/>
            <person name="Galiba G."/>
            <person name="Kalapos B."/>
            <person name="Nelson D.R."/>
            <person name="Li P."/>
            <person name="You F.M."/>
            <person name="Luo M.C."/>
            <person name="Dvorak J."/>
        </authorList>
    </citation>
    <scope>NUCLEOTIDE SEQUENCE [LARGE SCALE GENOMIC DNA]</scope>
    <source>
        <strain evidence="1">cv. AL8/78</strain>
    </source>
</reference>
<evidence type="ECO:0000313" key="2">
    <source>
        <dbReference type="Proteomes" id="UP000015105"/>
    </source>
</evidence>
<dbReference type="GO" id="GO:0000149">
    <property type="term" value="F:SNARE binding"/>
    <property type="evidence" value="ECO:0007669"/>
    <property type="project" value="TreeGrafter"/>
</dbReference>
<dbReference type="Gramene" id="AET7Gv20148000.1">
    <property type="protein sequence ID" value="AET7Gv20148000.1"/>
    <property type="gene ID" value="AET7Gv20148000"/>
</dbReference>
<reference evidence="2" key="2">
    <citation type="journal article" date="2017" name="Nat. Plants">
        <title>The Aegilops tauschii genome reveals multiple impacts of transposons.</title>
        <authorList>
            <person name="Zhao G."/>
            <person name="Zou C."/>
            <person name="Li K."/>
            <person name="Wang K."/>
            <person name="Li T."/>
            <person name="Gao L."/>
            <person name="Zhang X."/>
            <person name="Wang H."/>
            <person name="Yang Z."/>
            <person name="Liu X."/>
            <person name="Jiang W."/>
            <person name="Mao L."/>
            <person name="Kong X."/>
            <person name="Jiao Y."/>
            <person name="Jia J."/>
        </authorList>
    </citation>
    <scope>NUCLEOTIDE SEQUENCE [LARGE SCALE GENOMIC DNA]</scope>
    <source>
        <strain evidence="2">cv. AL8/78</strain>
    </source>
</reference>
<dbReference type="EnsemblPlants" id="AET7Gv20148000.1">
    <property type="protein sequence ID" value="AET7Gv20148000.1"/>
    <property type="gene ID" value="AET7Gv20148000"/>
</dbReference>
<name>A0A453QIK3_AEGTS</name>
<dbReference type="PANTHER" id="PTHR15157">
    <property type="entry name" value="UV RADIATION RESISTANCE-ASSOCIATED GENE PROTEIN"/>
    <property type="match status" value="1"/>
</dbReference>
<keyword evidence="2" id="KW-1185">Reference proteome</keyword>
<protein>
    <submittedName>
        <fullName evidence="1">Uncharacterized protein</fullName>
    </submittedName>
</protein>
<reference evidence="1" key="4">
    <citation type="submission" date="2019-03" db="UniProtKB">
        <authorList>
            <consortium name="EnsemblPlants"/>
        </authorList>
    </citation>
    <scope>IDENTIFICATION</scope>
</reference>
<accession>A0A453QIK3</accession>